<dbReference type="AlphaFoldDB" id="A0A518E212"/>
<evidence type="ECO:0000313" key="3">
    <source>
        <dbReference type="Proteomes" id="UP000317648"/>
    </source>
</evidence>
<dbReference type="GO" id="GO:0008803">
    <property type="term" value="F:bis(5'-nucleosyl)-tetraphosphatase (symmetrical) activity"/>
    <property type="evidence" value="ECO:0007669"/>
    <property type="project" value="TreeGrafter"/>
</dbReference>
<dbReference type="EMBL" id="CP036433">
    <property type="protein sequence ID" value="QDU98129.1"/>
    <property type="molecule type" value="Genomic_DNA"/>
</dbReference>
<sequence>MRYGDEEGGSLVARTIAIGDIHGCSLALETLLNTIQPEKSDRIITLGDYIDRGPDSCAVLDRLLALSNECETVFLLGNHEAMLLDAYQTEFNYSHWLYCGGDATLQSYGGSLDGIPPEHLHFVRKCQFSYETDKHFFVHANYVYDEPLHNQPNDVLLWEHLSADPPPPHQSGKTAIVGHTPQGSGAILDAGHLVCIDTCCFGGGYLTAYDIDTQQIWQADIQGTLRKA</sequence>
<dbReference type="GO" id="GO:0110154">
    <property type="term" value="P:RNA decapping"/>
    <property type="evidence" value="ECO:0007669"/>
    <property type="project" value="TreeGrafter"/>
</dbReference>
<dbReference type="GO" id="GO:0004722">
    <property type="term" value="F:protein serine/threonine phosphatase activity"/>
    <property type="evidence" value="ECO:0007669"/>
    <property type="project" value="UniProtKB-EC"/>
</dbReference>
<dbReference type="PANTHER" id="PTHR42850">
    <property type="entry name" value="METALLOPHOSPHOESTERASE"/>
    <property type="match status" value="1"/>
</dbReference>
<proteinExistence type="predicted"/>
<feature type="domain" description="Calcineurin-like phosphoesterase" evidence="1">
    <location>
        <begin position="14"/>
        <end position="189"/>
    </location>
</feature>
<name>A0A518E212_9BACT</name>
<evidence type="ECO:0000259" key="1">
    <source>
        <dbReference type="Pfam" id="PF00149"/>
    </source>
</evidence>
<dbReference type="InterPro" id="IPR004843">
    <property type="entry name" value="Calcineurin-like_PHP"/>
</dbReference>
<dbReference type="KEGG" id="lcre:Pla8534_59900"/>
<accession>A0A518E212</accession>
<protein>
    <submittedName>
        <fullName evidence="2">Serine/threonine-protein phosphatase 1</fullName>
        <ecNumber evidence="2">3.1.3.16</ecNumber>
    </submittedName>
</protein>
<gene>
    <name evidence="2" type="primary">pphA</name>
    <name evidence="2" type="ORF">Pla8534_59900</name>
</gene>
<dbReference type="InterPro" id="IPR029052">
    <property type="entry name" value="Metallo-depent_PP-like"/>
</dbReference>
<dbReference type="Gene3D" id="3.60.21.10">
    <property type="match status" value="1"/>
</dbReference>
<dbReference type="EC" id="3.1.3.16" evidence="2"/>
<organism evidence="2 3">
    <name type="scientific">Lignipirellula cremea</name>
    <dbReference type="NCBI Taxonomy" id="2528010"/>
    <lineage>
        <taxon>Bacteria</taxon>
        <taxon>Pseudomonadati</taxon>
        <taxon>Planctomycetota</taxon>
        <taxon>Planctomycetia</taxon>
        <taxon>Pirellulales</taxon>
        <taxon>Pirellulaceae</taxon>
        <taxon>Lignipirellula</taxon>
    </lineage>
</organism>
<evidence type="ECO:0000313" key="2">
    <source>
        <dbReference type="EMBL" id="QDU98129.1"/>
    </source>
</evidence>
<dbReference type="Proteomes" id="UP000317648">
    <property type="component" value="Chromosome"/>
</dbReference>
<dbReference type="SUPFAM" id="SSF56300">
    <property type="entry name" value="Metallo-dependent phosphatases"/>
    <property type="match status" value="1"/>
</dbReference>
<dbReference type="OrthoDB" id="384253at2"/>
<dbReference type="CDD" id="cd00144">
    <property type="entry name" value="MPP_PPP_family"/>
    <property type="match status" value="1"/>
</dbReference>
<dbReference type="GO" id="GO:0005737">
    <property type="term" value="C:cytoplasm"/>
    <property type="evidence" value="ECO:0007669"/>
    <property type="project" value="TreeGrafter"/>
</dbReference>
<dbReference type="PANTHER" id="PTHR42850:SF4">
    <property type="entry name" value="ZINC-DEPENDENT ENDOPOLYPHOSPHATASE"/>
    <property type="match status" value="1"/>
</dbReference>
<dbReference type="InterPro" id="IPR050126">
    <property type="entry name" value="Ap4A_hydrolase"/>
</dbReference>
<keyword evidence="3" id="KW-1185">Reference proteome</keyword>
<keyword evidence="2" id="KW-0378">Hydrolase</keyword>
<dbReference type="Pfam" id="PF00149">
    <property type="entry name" value="Metallophos"/>
    <property type="match status" value="1"/>
</dbReference>
<reference evidence="2 3" key="1">
    <citation type="submission" date="2019-02" db="EMBL/GenBank/DDBJ databases">
        <title>Deep-cultivation of Planctomycetes and their phenomic and genomic characterization uncovers novel biology.</title>
        <authorList>
            <person name="Wiegand S."/>
            <person name="Jogler M."/>
            <person name="Boedeker C."/>
            <person name="Pinto D."/>
            <person name="Vollmers J."/>
            <person name="Rivas-Marin E."/>
            <person name="Kohn T."/>
            <person name="Peeters S.H."/>
            <person name="Heuer A."/>
            <person name="Rast P."/>
            <person name="Oberbeckmann S."/>
            <person name="Bunk B."/>
            <person name="Jeske O."/>
            <person name="Meyerdierks A."/>
            <person name="Storesund J.E."/>
            <person name="Kallscheuer N."/>
            <person name="Luecker S."/>
            <person name="Lage O.M."/>
            <person name="Pohl T."/>
            <person name="Merkel B.J."/>
            <person name="Hornburger P."/>
            <person name="Mueller R.-W."/>
            <person name="Bruemmer F."/>
            <person name="Labrenz M."/>
            <person name="Spormann A.M."/>
            <person name="Op den Camp H."/>
            <person name="Overmann J."/>
            <person name="Amann R."/>
            <person name="Jetten M.S.M."/>
            <person name="Mascher T."/>
            <person name="Medema M.H."/>
            <person name="Devos D.P."/>
            <person name="Kaster A.-K."/>
            <person name="Ovreas L."/>
            <person name="Rohde M."/>
            <person name="Galperin M.Y."/>
            <person name="Jogler C."/>
        </authorList>
    </citation>
    <scope>NUCLEOTIDE SEQUENCE [LARGE SCALE GENOMIC DNA]</scope>
    <source>
        <strain evidence="2 3">Pla85_3_4</strain>
    </source>
</reference>